<comment type="similarity">
    <text evidence="1">Belongs to the PIGL family.</text>
</comment>
<dbReference type="InterPro" id="IPR027589">
    <property type="entry name" value="Choice_anch_B"/>
</dbReference>
<evidence type="ECO:0000256" key="3">
    <source>
        <dbReference type="SAM" id="SignalP"/>
    </source>
</evidence>
<dbReference type="Gene3D" id="3.40.50.10320">
    <property type="entry name" value="LmbE-like"/>
    <property type="match status" value="1"/>
</dbReference>
<evidence type="ECO:0000256" key="1">
    <source>
        <dbReference type="ARBA" id="ARBA00006066"/>
    </source>
</evidence>
<organism evidence="4 5">
    <name type="scientific">Parascedosporium putredinis</name>
    <dbReference type="NCBI Taxonomy" id="1442378"/>
    <lineage>
        <taxon>Eukaryota</taxon>
        <taxon>Fungi</taxon>
        <taxon>Dikarya</taxon>
        <taxon>Ascomycota</taxon>
        <taxon>Pezizomycotina</taxon>
        <taxon>Sordariomycetes</taxon>
        <taxon>Hypocreomycetidae</taxon>
        <taxon>Microascales</taxon>
        <taxon>Microascaceae</taxon>
        <taxon>Parascedosporium</taxon>
    </lineage>
</organism>
<dbReference type="OrthoDB" id="2099887at2759"/>
<dbReference type="EC" id="3.5.1.89" evidence="2"/>
<dbReference type="AlphaFoldDB" id="A0A9P1H2E5"/>
<evidence type="ECO:0000313" key="5">
    <source>
        <dbReference type="Proteomes" id="UP000838763"/>
    </source>
</evidence>
<gene>
    <name evidence="4" type="ORF">PPNO1_LOCUS3848</name>
</gene>
<dbReference type="EMBL" id="CALLCH030000010">
    <property type="protein sequence ID" value="CAI4214117.1"/>
    <property type="molecule type" value="Genomic_DNA"/>
</dbReference>
<keyword evidence="5" id="KW-1185">Reference proteome</keyword>
<evidence type="ECO:0000313" key="4">
    <source>
        <dbReference type="EMBL" id="CAI4214117.1"/>
    </source>
</evidence>
<proteinExistence type="inferred from homology"/>
<protein>
    <recommendedName>
        <fullName evidence="2">N-acetylglucosaminylphosphatidylinositol deacetylase</fullName>
        <ecNumber evidence="2">3.5.1.89</ecNumber>
    </recommendedName>
</protein>
<dbReference type="PANTHER" id="PTHR38787">
    <property type="entry name" value="REGULATORY P DOMAIN-CONTAINING PROTEIN"/>
    <property type="match status" value="1"/>
</dbReference>
<dbReference type="PANTHER" id="PTHR38787:SF3">
    <property type="entry name" value="REGULATORY P DOMAIN-CONTAINING PROTEIN"/>
    <property type="match status" value="1"/>
</dbReference>
<accession>A0A9P1H2E5</accession>
<dbReference type="InterPro" id="IPR003737">
    <property type="entry name" value="GlcNAc_PI_deacetylase-related"/>
</dbReference>
<dbReference type="GO" id="GO:0000225">
    <property type="term" value="F:N-acetylglucosaminylphosphatidylinositol deacetylase activity"/>
    <property type="evidence" value="ECO:0007669"/>
    <property type="project" value="UniProtKB-EC"/>
</dbReference>
<reference evidence="4" key="1">
    <citation type="submission" date="2022-11" db="EMBL/GenBank/DDBJ databases">
        <authorList>
            <person name="Scott C."/>
            <person name="Bruce N."/>
        </authorList>
    </citation>
    <scope>NUCLEOTIDE SEQUENCE</scope>
</reference>
<dbReference type="NCBIfam" id="TIGR04312">
    <property type="entry name" value="choice_anch_B"/>
    <property type="match status" value="1"/>
</dbReference>
<keyword evidence="3" id="KW-0732">Signal</keyword>
<sequence>MVHLHPILALCATLLLPGTAVAQEKEVRPNLALEQYESGAVHEWLMSKKKKSWDRQRDAGLLESSQYPALGYTACKNGIAEAIPGDKSNTFRCNNADLYSFLSHSDLGSKDGEGSSSWGWTSDDGREFVAVGQADGTAFVEITAEGQLVVFKNYAIIGSEAVGHGIQIFDLTKLLDIDPASPVVFDAKKDLTGHFSDLPVGRTHNVVVNEERNYVVSVGAAPRDSACRSGLIFIDLTDPSDPWSPGCAPGDGYVHDAQCLVYRGPDKRYEGREICYGYNEDTLTIYDVEDKNSTNIISRTSYAGASYTHQGWVLDVNNQEFLVLDDELDEANAVGPGADGYPVTYIWDIRDLKKPKQTGIYKAKTKSIDHNHYVVDGLIYQSHYGAGLRVLDATSIPRDPTGASICEVAHFDIYPEDDGEVGGGIVEFVGSWSSRSAIAMIGTRELLLAALVVLSALYLNNTLSMATARLGTITHKRVTLLIAHPDDEAMFFAPTVMALTRPEARNHVTILCLSSGNAEGLGEIRKRSSCRARSFSACGARMMLRSWTILPVWSAEKVATLLRETFATAPGQRHTLDVLITFDSQGVSSHPNHISLYHGAKTFVASLVEKPLSGNGLPVDLYTLTTVGFLRKYAGVLDAVFKVAVDRVAGAGGTRGELGKSDGLPASSTGLTFTHGCGRKGWGTAREAMTAAHVSQMKWFRYGWIVLSRYMYINELQLEN</sequence>
<dbReference type="GO" id="GO:0005576">
    <property type="term" value="C:extracellular region"/>
    <property type="evidence" value="ECO:0007669"/>
    <property type="project" value="TreeGrafter"/>
</dbReference>
<feature type="chain" id="PRO_5040225017" description="N-acetylglucosaminylphosphatidylinositol deacetylase" evidence="3">
    <location>
        <begin position="23"/>
        <end position="720"/>
    </location>
</feature>
<dbReference type="Pfam" id="PF02585">
    <property type="entry name" value="PIG-L"/>
    <property type="match status" value="1"/>
</dbReference>
<comment type="caution">
    <text evidence="4">The sequence shown here is derived from an EMBL/GenBank/DDBJ whole genome shotgun (WGS) entry which is preliminary data.</text>
</comment>
<name>A0A9P1H2E5_9PEZI</name>
<evidence type="ECO:0000256" key="2">
    <source>
        <dbReference type="ARBA" id="ARBA00012176"/>
    </source>
</evidence>
<dbReference type="InterPro" id="IPR024078">
    <property type="entry name" value="LmbE-like_dom_sf"/>
</dbReference>
<dbReference type="SUPFAM" id="SSF102588">
    <property type="entry name" value="LmbE-like"/>
    <property type="match status" value="1"/>
</dbReference>
<dbReference type="Proteomes" id="UP000838763">
    <property type="component" value="Unassembled WGS sequence"/>
</dbReference>
<feature type="signal peptide" evidence="3">
    <location>
        <begin position="1"/>
        <end position="22"/>
    </location>
</feature>